<gene>
    <name evidence="4" type="ORF">FGO68_gene7304</name>
</gene>
<accession>A0A8J8P3T2</accession>
<evidence type="ECO:0000313" key="4">
    <source>
        <dbReference type="EMBL" id="TNV85330.1"/>
    </source>
</evidence>
<dbReference type="NCBIfam" id="TIGR02232">
    <property type="entry name" value="myxo_disulf_rpt"/>
    <property type="match status" value="2"/>
</dbReference>
<evidence type="ECO:0000256" key="3">
    <source>
        <dbReference type="ARBA" id="ARBA00023157"/>
    </source>
</evidence>
<protein>
    <submittedName>
        <fullName evidence="4">Uncharacterized protein</fullName>
    </submittedName>
</protein>
<keyword evidence="2" id="KW-0677">Repeat</keyword>
<organism evidence="4 5">
    <name type="scientific">Halteria grandinella</name>
    <dbReference type="NCBI Taxonomy" id="5974"/>
    <lineage>
        <taxon>Eukaryota</taxon>
        <taxon>Sar</taxon>
        <taxon>Alveolata</taxon>
        <taxon>Ciliophora</taxon>
        <taxon>Intramacronucleata</taxon>
        <taxon>Spirotrichea</taxon>
        <taxon>Stichotrichia</taxon>
        <taxon>Sporadotrichida</taxon>
        <taxon>Halteriidae</taxon>
        <taxon>Halteria</taxon>
    </lineage>
</organism>
<dbReference type="AlphaFoldDB" id="A0A8J8P3T2"/>
<dbReference type="EMBL" id="RRYP01001919">
    <property type="protein sequence ID" value="TNV85330.1"/>
    <property type="molecule type" value="Genomic_DNA"/>
</dbReference>
<evidence type="ECO:0000256" key="2">
    <source>
        <dbReference type="ARBA" id="ARBA00022737"/>
    </source>
</evidence>
<name>A0A8J8P3T2_HALGN</name>
<keyword evidence="3" id="KW-1015">Disulfide bond</keyword>
<dbReference type="InterPro" id="IPR011936">
    <property type="entry name" value="Myxo_disulph_rpt"/>
</dbReference>
<sequence>MDGDGCSRQCKIEMGFECSINGSKDQCKEVCGDGIVRNLACDDGNSEPNDGCSPTCTIEIGWNCTTTGNNPSLCTKIDSPYLTTASLEKDNSQLTLYFSSEIRASENLTKENFNLKIINNPLTDPVELNWTIIPNDQVSNSILLKLNIKGQLYGIESIEISIMDVSHIYDPSHRFPLLYLSSKIIAVLNSSQFQGQQ</sequence>
<dbReference type="OrthoDB" id="27819at2759"/>
<reference evidence="4" key="1">
    <citation type="submission" date="2019-06" db="EMBL/GenBank/DDBJ databases">
        <authorList>
            <person name="Zheng W."/>
        </authorList>
    </citation>
    <scope>NUCLEOTIDE SEQUENCE</scope>
    <source>
        <strain evidence="4">QDHG01</strain>
    </source>
</reference>
<keyword evidence="5" id="KW-1185">Reference proteome</keyword>
<comment type="caution">
    <text evidence="4">The sequence shown here is derived from an EMBL/GenBank/DDBJ whole genome shotgun (WGS) entry which is preliminary data.</text>
</comment>
<dbReference type="Proteomes" id="UP000785679">
    <property type="component" value="Unassembled WGS sequence"/>
</dbReference>
<evidence type="ECO:0000256" key="1">
    <source>
        <dbReference type="ARBA" id="ARBA00022729"/>
    </source>
</evidence>
<keyword evidence="1" id="KW-0732">Signal</keyword>
<evidence type="ECO:0000313" key="5">
    <source>
        <dbReference type="Proteomes" id="UP000785679"/>
    </source>
</evidence>
<proteinExistence type="predicted"/>